<protein>
    <submittedName>
        <fullName evidence="6">ABC transporter ATP-binding protein</fullName>
    </submittedName>
</protein>
<dbReference type="PANTHER" id="PTHR42798:SF4">
    <property type="entry name" value="ABC TRANSPORTER DOMAIN-CONTAINING PROTEIN"/>
    <property type="match status" value="1"/>
</dbReference>
<gene>
    <name evidence="6" type="ORF">DSLASN_43860</name>
</gene>
<proteinExistence type="inferred from homology"/>
<evidence type="ECO:0000259" key="5">
    <source>
        <dbReference type="PROSITE" id="PS50893"/>
    </source>
</evidence>
<name>A0ABM7PMJ6_9BACT</name>
<dbReference type="SUPFAM" id="SSF52540">
    <property type="entry name" value="P-loop containing nucleoside triphosphate hydrolases"/>
    <property type="match status" value="1"/>
</dbReference>
<dbReference type="InterPro" id="IPR027417">
    <property type="entry name" value="P-loop_NTPase"/>
</dbReference>
<accession>A0ABM7PMJ6</accession>
<keyword evidence="7" id="KW-1185">Reference proteome</keyword>
<keyword evidence="4 6" id="KW-0067">ATP-binding</keyword>
<keyword evidence="3" id="KW-0547">Nucleotide-binding</keyword>
<keyword evidence="2" id="KW-0813">Transport</keyword>
<dbReference type="PROSITE" id="PS50893">
    <property type="entry name" value="ABC_TRANSPORTER_2"/>
    <property type="match status" value="1"/>
</dbReference>
<evidence type="ECO:0000256" key="3">
    <source>
        <dbReference type="ARBA" id="ARBA00022741"/>
    </source>
</evidence>
<feature type="domain" description="ABC transporter" evidence="5">
    <location>
        <begin position="16"/>
        <end position="251"/>
    </location>
</feature>
<dbReference type="EMBL" id="AP024488">
    <property type="protein sequence ID" value="BCS98754.1"/>
    <property type="molecule type" value="Genomic_DNA"/>
</dbReference>
<dbReference type="Gene3D" id="3.40.50.300">
    <property type="entry name" value="P-loop containing nucleotide triphosphate hydrolases"/>
    <property type="match status" value="1"/>
</dbReference>
<dbReference type="Proteomes" id="UP001320148">
    <property type="component" value="Chromosome"/>
</dbReference>
<dbReference type="RefSeq" id="WP_236890128.1">
    <property type="nucleotide sequence ID" value="NZ_AP024488.1"/>
</dbReference>
<dbReference type="InterPro" id="IPR017871">
    <property type="entry name" value="ABC_transporter-like_CS"/>
</dbReference>
<sequence>MHRQGNGPLSPPLNTIELTDITKTYTSSTPRNTEKNSFTALQDISLRIGLNQITLLKGPSGSGKTTLLSIIGCMARPSSGRIHFKGKEITSLPERFLAEIRRTQFGFIFQNYNLIRGMSVLDNVTLPAAPSNETSLAIRERAMRLLDKFKIVSKRAQKVEHLSGGEKQRVAIARALINDPDVIIADEPTAHLNTELSMEFLDILAGLSQEGKTILIASHDPLIFGASAVNHCVELRDGQIVVREKARCDGL</sequence>
<organism evidence="6 7">
    <name type="scientific">Desulfoluna limicola</name>
    <dbReference type="NCBI Taxonomy" id="2810562"/>
    <lineage>
        <taxon>Bacteria</taxon>
        <taxon>Pseudomonadati</taxon>
        <taxon>Thermodesulfobacteriota</taxon>
        <taxon>Desulfobacteria</taxon>
        <taxon>Desulfobacterales</taxon>
        <taxon>Desulfolunaceae</taxon>
        <taxon>Desulfoluna</taxon>
    </lineage>
</organism>
<evidence type="ECO:0000256" key="2">
    <source>
        <dbReference type="ARBA" id="ARBA00022448"/>
    </source>
</evidence>
<dbReference type="InterPro" id="IPR003439">
    <property type="entry name" value="ABC_transporter-like_ATP-bd"/>
</dbReference>
<reference evidence="6 7" key="1">
    <citation type="submission" date="2021-02" db="EMBL/GenBank/DDBJ databases">
        <title>Complete genome of Desulfoluna sp. strain ASN36.</title>
        <authorList>
            <person name="Takahashi A."/>
            <person name="Kojima H."/>
            <person name="Fukui M."/>
        </authorList>
    </citation>
    <scope>NUCLEOTIDE SEQUENCE [LARGE SCALE GENOMIC DNA]</scope>
    <source>
        <strain evidence="6 7">ASN36</strain>
    </source>
</reference>
<dbReference type="InterPro" id="IPR003593">
    <property type="entry name" value="AAA+_ATPase"/>
</dbReference>
<evidence type="ECO:0000256" key="4">
    <source>
        <dbReference type="ARBA" id="ARBA00022840"/>
    </source>
</evidence>
<dbReference type="PROSITE" id="PS00211">
    <property type="entry name" value="ABC_TRANSPORTER_1"/>
    <property type="match status" value="1"/>
</dbReference>
<dbReference type="CDD" id="cd03255">
    <property type="entry name" value="ABC_MJ0796_LolCDE_FtsE"/>
    <property type="match status" value="1"/>
</dbReference>
<evidence type="ECO:0000313" key="7">
    <source>
        <dbReference type="Proteomes" id="UP001320148"/>
    </source>
</evidence>
<evidence type="ECO:0000256" key="1">
    <source>
        <dbReference type="ARBA" id="ARBA00005417"/>
    </source>
</evidence>
<dbReference type="SMART" id="SM00382">
    <property type="entry name" value="AAA"/>
    <property type="match status" value="1"/>
</dbReference>
<dbReference type="GO" id="GO:0005524">
    <property type="term" value="F:ATP binding"/>
    <property type="evidence" value="ECO:0007669"/>
    <property type="project" value="UniProtKB-KW"/>
</dbReference>
<dbReference type="Pfam" id="PF00005">
    <property type="entry name" value="ABC_tran"/>
    <property type="match status" value="1"/>
</dbReference>
<comment type="similarity">
    <text evidence="1">Belongs to the ABC transporter superfamily.</text>
</comment>
<evidence type="ECO:0000313" key="6">
    <source>
        <dbReference type="EMBL" id="BCS98754.1"/>
    </source>
</evidence>
<dbReference type="InterPro" id="IPR017911">
    <property type="entry name" value="MacB-like_ATP-bd"/>
</dbReference>
<dbReference type="PANTHER" id="PTHR42798">
    <property type="entry name" value="LIPOPROTEIN-RELEASING SYSTEM ATP-BINDING PROTEIN LOLD"/>
    <property type="match status" value="1"/>
</dbReference>